<evidence type="ECO:0000259" key="2">
    <source>
        <dbReference type="Pfam" id="PF05183"/>
    </source>
</evidence>
<name>A0A183DR59_9BILA</name>
<keyword evidence="1" id="KW-0808">Transferase</keyword>
<dbReference type="InterPro" id="IPR057596">
    <property type="entry name" value="RDRP_core"/>
</dbReference>
<keyword evidence="1" id="KW-0694">RNA-binding</keyword>
<protein>
    <recommendedName>
        <fullName evidence="1">RNA-dependent RNA polymerase</fullName>
        <ecNumber evidence="1">2.7.7.48</ecNumber>
    </recommendedName>
</protein>
<dbReference type="EMBL" id="UYRT01078412">
    <property type="protein sequence ID" value="VDN18471.1"/>
    <property type="molecule type" value="Genomic_DNA"/>
</dbReference>
<organism evidence="5">
    <name type="scientific">Gongylonema pulchrum</name>
    <dbReference type="NCBI Taxonomy" id="637853"/>
    <lineage>
        <taxon>Eukaryota</taxon>
        <taxon>Metazoa</taxon>
        <taxon>Ecdysozoa</taxon>
        <taxon>Nematoda</taxon>
        <taxon>Chromadorea</taxon>
        <taxon>Rhabditida</taxon>
        <taxon>Spirurina</taxon>
        <taxon>Spiruromorpha</taxon>
        <taxon>Spiruroidea</taxon>
        <taxon>Gongylonematidae</taxon>
        <taxon>Gongylonema</taxon>
    </lineage>
</organism>
<keyword evidence="4" id="KW-1185">Reference proteome</keyword>
<keyword evidence="1" id="KW-0548">Nucleotidyltransferase</keyword>
<dbReference type="WBParaSite" id="GPUH_0001121301-mRNA-1">
    <property type="protein sequence ID" value="GPUH_0001121301-mRNA-1"/>
    <property type="gene ID" value="GPUH_0001121301"/>
</dbReference>
<dbReference type="OrthoDB" id="6513042at2759"/>
<dbReference type="Pfam" id="PF05183">
    <property type="entry name" value="RdRP"/>
    <property type="match status" value="1"/>
</dbReference>
<evidence type="ECO:0000256" key="1">
    <source>
        <dbReference type="RuleBase" id="RU363098"/>
    </source>
</evidence>
<dbReference type="EC" id="2.7.7.48" evidence="1"/>
<dbReference type="PANTHER" id="PTHR23079:SF57">
    <property type="entry name" value="RNA-DIRECTED RNA POLYMERASE"/>
    <property type="match status" value="1"/>
</dbReference>
<dbReference type="AlphaFoldDB" id="A0A183DR59"/>
<feature type="domain" description="RDRP core" evidence="2">
    <location>
        <begin position="2"/>
        <end position="69"/>
    </location>
</feature>
<accession>A0A183DR59</accession>
<dbReference type="GO" id="GO:0003968">
    <property type="term" value="F:RNA-directed RNA polymerase activity"/>
    <property type="evidence" value="ECO:0007669"/>
    <property type="project" value="UniProtKB-KW"/>
</dbReference>
<dbReference type="GO" id="GO:0003723">
    <property type="term" value="F:RNA binding"/>
    <property type="evidence" value="ECO:0007669"/>
    <property type="project" value="UniProtKB-KW"/>
</dbReference>
<evidence type="ECO:0000313" key="5">
    <source>
        <dbReference type="WBParaSite" id="GPUH_0001121301-mRNA-1"/>
    </source>
</evidence>
<dbReference type="InterPro" id="IPR007855">
    <property type="entry name" value="RDRP"/>
</dbReference>
<proteinExistence type="inferred from homology"/>
<dbReference type="GO" id="GO:0031380">
    <property type="term" value="C:nuclear RNA-directed RNA polymerase complex"/>
    <property type="evidence" value="ECO:0007669"/>
    <property type="project" value="TreeGrafter"/>
</dbReference>
<comment type="catalytic activity">
    <reaction evidence="1">
        <text>RNA(n) + a ribonucleoside 5'-triphosphate = RNA(n+1) + diphosphate</text>
        <dbReference type="Rhea" id="RHEA:21248"/>
        <dbReference type="Rhea" id="RHEA-COMP:14527"/>
        <dbReference type="Rhea" id="RHEA-COMP:17342"/>
        <dbReference type="ChEBI" id="CHEBI:33019"/>
        <dbReference type="ChEBI" id="CHEBI:61557"/>
        <dbReference type="ChEBI" id="CHEBI:140395"/>
        <dbReference type="EC" id="2.7.7.48"/>
    </reaction>
</comment>
<reference evidence="5" key="1">
    <citation type="submission" date="2016-06" db="UniProtKB">
        <authorList>
            <consortium name="WormBaseParasite"/>
        </authorList>
    </citation>
    <scope>IDENTIFICATION</scope>
</reference>
<gene>
    <name evidence="3" type="ORF">GPUH_LOCUS11200</name>
</gene>
<reference evidence="3 4" key="2">
    <citation type="submission" date="2018-11" db="EMBL/GenBank/DDBJ databases">
        <authorList>
            <consortium name="Pathogen Informatics"/>
        </authorList>
    </citation>
    <scope>NUCLEOTIDE SEQUENCE [LARGE SCALE GENOMIC DNA]</scope>
</reference>
<evidence type="ECO:0000313" key="4">
    <source>
        <dbReference type="Proteomes" id="UP000271098"/>
    </source>
</evidence>
<evidence type="ECO:0000313" key="3">
    <source>
        <dbReference type="EMBL" id="VDN18471.1"/>
    </source>
</evidence>
<comment type="similarity">
    <text evidence="1">Belongs to the RdRP family.</text>
</comment>
<keyword evidence="1" id="KW-0696">RNA-directed RNA polymerase</keyword>
<dbReference type="GO" id="GO:0030422">
    <property type="term" value="P:siRNA processing"/>
    <property type="evidence" value="ECO:0007669"/>
    <property type="project" value="TreeGrafter"/>
</dbReference>
<sequence>MNIALKHSKAVDFPKTGIPPDPLTRTWTKDENEKVIPPERACRWPDFMCKNHEPSYVSPRLVGQLFRRVHLLVDVFNHVGAVEDASPLDLDPDLEYPGWEDYRIAAQTQFDCYHAHIKVRFKKACHSE</sequence>
<dbReference type="Proteomes" id="UP000271098">
    <property type="component" value="Unassembled WGS sequence"/>
</dbReference>
<dbReference type="PANTHER" id="PTHR23079">
    <property type="entry name" value="RNA-DEPENDENT RNA POLYMERASE"/>
    <property type="match status" value="1"/>
</dbReference>